<dbReference type="Gene3D" id="3.40.50.300">
    <property type="entry name" value="P-loop containing nucleotide triphosphate hydrolases"/>
    <property type="match status" value="1"/>
</dbReference>
<evidence type="ECO:0000313" key="3">
    <source>
        <dbReference type="Proteomes" id="UP001197378"/>
    </source>
</evidence>
<dbReference type="PIRSF" id="PIRSF009320">
    <property type="entry name" value="Nuc_binding_HP_1000"/>
    <property type="match status" value="1"/>
</dbReference>
<evidence type="ECO:0000259" key="1">
    <source>
        <dbReference type="Pfam" id="PF01656"/>
    </source>
</evidence>
<dbReference type="PANTHER" id="PTHR13696:SF96">
    <property type="entry name" value="COBQ_COBB_MIND_PARA NUCLEOTIDE BINDING DOMAIN-CONTAINING PROTEIN"/>
    <property type="match status" value="1"/>
</dbReference>
<dbReference type="AlphaFoldDB" id="A0AAE2YRR1"/>
<evidence type="ECO:0000313" key="2">
    <source>
        <dbReference type="EMBL" id="MBU2788952.1"/>
    </source>
</evidence>
<dbReference type="Pfam" id="PF01656">
    <property type="entry name" value="CbiA"/>
    <property type="match status" value="1"/>
</dbReference>
<accession>A0AAE2YRR1</accession>
<keyword evidence="3" id="KW-1185">Reference proteome</keyword>
<feature type="domain" description="CobQ/CobB/MinD/ParA nucleotide binding" evidence="1">
    <location>
        <begin position="6"/>
        <end position="182"/>
    </location>
</feature>
<dbReference type="InterPro" id="IPR050678">
    <property type="entry name" value="DNA_Partitioning_ATPase"/>
</dbReference>
<protein>
    <submittedName>
        <fullName evidence="2">ParA family protein</fullName>
    </submittedName>
</protein>
<reference evidence="2" key="1">
    <citation type="journal article" date="2021" name="ISME J.">
        <title>Genomic evolution of the class Acidithiobacillia: deep-branching Proteobacteria living in extreme acidic conditions.</title>
        <authorList>
            <person name="Moya-Beltran A."/>
            <person name="Beard S."/>
            <person name="Rojas-Villalobos C."/>
            <person name="Issotta F."/>
            <person name="Gallardo Y."/>
            <person name="Ulloa R."/>
            <person name="Giaveno A."/>
            <person name="Degli Esposti M."/>
            <person name="Johnson D.B."/>
            <person name="Quatrini R."/>
        </authorList>
    </citation>
    <scope>NUCLEOTIDE SEQUENCE</scope>
    <source>
        <strain evidence="2">VAN18-1</strain>
    </source>
</reference>
<dbReference type="NCBIfam" id="NF041546">
    <property type="entry name" value="ParA_partition"/>
    <property type="match status" value="1"/>
</dbReference>
<dbReference type="InterPro" id="IPR002586">
    <property type="entry name" value="CobQ/CobB/MinD/ParA_Nub-bd_dom"/>
</dbReference>
<proteinExistence type="predicted"/>
<name>A0AAE2YRR1_9PROT</name>
<dbReference type="SUPFAM" id="SSF52540">
    <property type="entry name" value="P-loop containing nucleoside triphosphate hydrolases"/>
    <property type="match status" value="1"/>
</dbReference>
<sequence>MATLRIALFNAKGGCGKTTLAWNLAAGLAQRASTLLLDADPQGSLQRWADWSEEEGNGMTVAGREALKSSGMGSAQYCVIDCPPALEAVETRKALDLADIVLLPVLPSPLDLWASQRSVEAIEEIQKKNQKLRAALVLNQVEGRSALSRAAEHAIATLGLPVFRGQIARRAIYRNAAVEGKSVYQMGKRGDAAVAEIEVLIEEVLK</sequence>
<dbReference type="EMBL" id="JAAXYO010000180">
    <property type="protein sequence ID" value="MBU2788952.1"/>
    <property type="molecule type" value="Genomic_DNA"/>
</dbReference>
<dbReference type="RefSeq" id="WP_215871702.1">
    <property type="nucleotide sequence ID" value="NZ_JAAXYO010000180.1"/>
</dbReference>
<dbReference type="CDD" id="cd02042">
    <property type="entry name" value="ParAB_family"/>
    <property type="match status" value="1"/>
</dbReference>
<dbReference type="InterPro" id="IPR048089">
    <property type="entry name" value="McdA"/>
</dbReference>
<dbReference type="Proteomes" id="UP001197378">
    <property type="component" value="Unassembled WGS sequence"/>
</dbReference>
<dbReference type="PANTHER" id="PTHR13696">
    <property type="entry name" value="P-LOOP CONTAINING NUCLEOSIDE TRIPHOSPHATE HYDROLASE"/>
    <property type="match status" value="1"/>
</dbReference>
<organism evidence="2 3">
    <name type="scientific">Igneacidithiobacillus copahuensis</name>
    <dbReference type="NCBI Taxonomy" id="2724909"/>
    <lineage>
        <taxon>Bacteria</taxon>
        <taxon>Pseudomonadati</taxon>
        <taxon>Pseudomonadota</taxon>
        <taxon>Acidithiobacillia</taxon>
        <taxon>Acidithiobacillales</taxon>
        <taxon>Acidithiobacillaceae</taxon>
        <taxon>Igneacidithiobacillus</taxon>
    </lineage>
</organism>
<comment type="caution">
    <text evidence="2">The sequence shown here is derived from an EMBL/GenBank/DDBJ whole genome shotgun (WGS) entry which is preliminary data.</text>
</comment>
<dbReference type="InterPro" id="IPR027417">
    <property type="entry name" value="P-loop_NTPase"/>
</dbReference>
<gene>
    <name evidence="2" type="ORF">HFQ13_12200</name>
</gene>